<dbReference type="AlphaFoldDB" id="A0AAE0AEX2"/>
<name>A0AAE0AEX2_9ROSI</name>
<sequence>MDFVVIDMDEGRNEKDVKLLLGLSVMVTAQIVIDMHEGKLTMKVLDETVKFNIFDCMTYPDDKCHKVDMLEYDLDEVVEERFGRTTSYEDIGLGSEDEGP</sequence>
<organism evidence="1 2">
    <name type="scientific">Dipteronia sinensis</name>
    <dbReference type="NCBI Taxonomy" id="43782"/>
    <lineage>
        <taxon>Eukaryota</taxon>
        <taxon>Viridiplantae</taxon>
        <taxon>Streptophyta</taxon>
        <taxon>Embryophyta</taxon>
        <taxon>Tracheophyta</taxon>
        <taxon>Spermatophyta</taxon>
        <taxon>Magnoliopsida</taxon>
        <taxon>eudicotyledons</taxon>
        <taxon>Gunneridae</taxon>
        <taxon>Pentapetalae</taxon>
        <taxon>rosids</taxon>
        <taxon>malvids</taxon>
        <taxon>Sapindales</taxon>
        <taxon>Sapindaceae</taxon>
        <taxon>Hippocastanoideae</taxon>
        <taxon>Acereae</taxon>
        <taxon>Dipteronia</taxon>
    </lineage>
</organism>
<protein>
    <submittedName>
        <fullName evidence="1">Uncharacterized protein</fullName>
    </submittedName>
</protein>
<proteinExistence type="predicted"/>
<gene>
    <name evidence="1" type="ORF">Dsin_017370</name>
</gene>
<accession>A0AAE0AEX2</accession>
<keyword evidence="2" id="KW-1185">Reference proteome</keyword>
<evidence type="ECO:0000313" key="2">
    <source>
        <dbReference type="Proteomes" id="UP001281410"/>
    </source>
</evidence>
<dbReference type="EMBL" id="JANJYJ010000005">
    <property type="protein sequence ID" value="KAK3212664.1"/>
    <property type="molecule type" value="Genomic_DNA"/>
</dbReference>
<dbReference type="Proteomes" id="UP001281410">
    <property type="component" value="Unassembled WGS sequence"/>
</dbReference>
<reference evidence="1" key="1">
    <citation type="journal article" date="2023" name="Plant J.">
        <title>Genome sequences and population genomics provide insights into the demographic history, inbreeding, and mutation load of two 'living fossil' tree species of Dipteronia.</title>
        <authorList>
            <person name="Feng Y."/>
            <person name="Comes H.P."/>
            <person name="Chen J."/>
            <person name="Zhu S."/>
            <person name="Lu R."/>
            <person name="Zhang X."/>
            <person name="Li P."/>
            <person name="Qiu J."/>
            <person name="Olsen K.M."/>
            <person name="Qiu Y."/>
        </authorList>
    </citation>
    <scope>NUCLEOTIDE SEQUENCE</scope>
    <source>
        <strain evidence="1">NBL</strain>
    </source>
</reference>
<comment type="caution">
    <text evidence="1">The sequence shown here is derived from an EMBL/GenBank/DDBJ whole genome shotgun (WGS) entry which is preliminary data.</text>
</comment>
<evidence type="ECO:0000313" key="1">
    <source>
        <dbReference type="EMBL" id="KAK3212664.1"/>
    </source>
</evidence>